<dbReference type="AlphaFoldDB" id="A0AB35RR06"/>
<comment type="caution">
    <text evidence="1">The sequence shown here is derived from an EMBL/GenBank/DDBJ whole genome shotgun (WGS) entry which is preliminary data.</text>
</comment>
<organism evidence="1 2">
    <name type="scientific">Phytobacter ursingii</name>
    <dbReference type="NCBI Taxonomy" id="1972431"/>
    <lineage>
        <taxon>Bacteria</taxon>
        <taxon>Pseudomonadati</taxon>
        <taxon>Pseudomonadota</taxon>
        <taxon>Gammaproteobacteria</taxon>
        <taxon>Enterobacterales</taxon>
        <taxon>Enterobacteriaceae</taxon>
        <taxon>Phytobacter</taxon>
    </lineage>
</organism>
<sequence>MPNLTFYLSQEYAGRFSDLPAFTRICNDLCRDILAAEPDNIHIIFITVKPGCGHPVYAELFYRLTTQRTPEVMEHFMCRLDSATQQAWGLMARIRCFAFSAPHPYALN</sequence>
<protein>
    <submittedName>
        <fullName evidence="1">Uncharacterized protein</fullName>
    </submittedName>
</protein>
<accession>A0AB35RR06</accession>
<dbReference type="EMBL" id="JAWJAC010000008">
    <property type="protein sequence ID" value="MDV2863834.1"/>
    <property type="molecule type" value="Genomic_DNA"/>
</dbReference>
<keyword evidence="2" id="KW-1185">Reference proteome</keyword>
<name>A0AB35RR06_9ENTR</name>
<evidence type="ECO:0000313" key="1">
    <source>
        <dbReference type="EMBL" id="MDV2863834.1"/>
    </source>
</evidence>
<evidence type="ECO:0000313" key="2">
    <source>
        <dbReference type="Proteomes" id="UP001286589"/>
    </source>
</evidence>
<proteinExistence type="predicted"/>
<gene>
    <name evidence="1" type="ORF">R0H02_15350</name>
</gene>
<dbReference type="RefSeq" id="WP_229220785.1">
    <property type="nucleotide sequence ID" value="NZ_JAWJAC010000008.1"/>
</dbReference>
<dbReference type="Proteomes" id="UP001286589">
    <property type="component" value="Unassembled WGS sequence"/>
</dbReference>
<reference evidence="1 2" key="1">
    <citation type="submission" date="2023-10" db="EMBL/GenBank/DDBJ databases">
        <title>Phytobacter spp. The emergence of a new genus of hospital-origin enterobacteria encoding carbapenemases in Argentina.</title>
        <authorList>
            <person name="Vay C."/>
            <person name="Almuzara M."/>
            <person name="Traglia G.M."/>
            <person name="Campos J."/>
        </authorList>
    </citation>
    <scope>NUCLEOTIDE SEQUENCE [LARGE SCALE GENOMIC DNA]</scope>
    <source>
        <strain evidence="1 2">CVMA36</strain>
    </source>
</reference>